<proteinExistence type="predicted"/>
<dbReference type="EMBL" id="JAIZAY010000006">
    <property type="protein sequence ID" value="KAJ8040202.1"/>
    <property type="molecule type" value="Genomic_DNA"/>
</dbReference>
<organism evidence="2 3">
    <name type="scientific">Holothuria leucospilota</name>
    <name type="common">Black long sea cucumber</name>
    <name type="synonym">Mertensiothuria leucospilota</name>
    <dbReference type="NCBI Taxonomy" id="206669"/>
    <lineage>
        <taxon>Eukaryota</taxon>
        <taxon>Metazoa</taxon>
        <taxon>Echinodermata</taxon>
        <taxon>Eleutherozoa</taxon>
        <taxon>Echinozoa</taxon>
        <taxon>Holothuroidea</taxon>
        <taxon>Aspidochirotacea</taxon>
        <taxon>Aspidochirotida</taxon>
        <taxon>Holothuriidae</taxon>
        <taxon>Holothuria</taxon>
    </lineage>
</organism>
<dbReference type="SUPFAM" id="SSF49265">
    <property type="entry name" value="Fibronectin type III"/>
    <property type="match status" value="1"/>
</dbReference>
<feature type="domain" description="Fibronectin type-III" evidence="1">
    <location>
        <begin position="1"/>
        <end position="65"/>
    </location>
</feature>
<feature type="domain" description="Fibronectin type-III" evidence="1">
    <location>
        <begin position="69"/>
        <end position="148"/>
    </location>
</feature>
<comment type="caution">
    <text evidence="2">The sequence shown here is derived from an EMBL/GenBank/DDBJ whole genome shotgun (WGS) entry which is preliminary data.</text>
</comment>
<evidence type="ECO:0000313" key="2">
    <source>
        <dbReference type="EMBL" id="KAJ8040202.1"/>
    </source>
</evidence>
<name>A0A9Q1C7N2_HOLLE</name>
<accession>A0A9Q1C7N2</accession>
<sequence>MFTVYYSSSKGELSSVNTPEPTALSLSVAHPTPGLSYSFHVTLSTSGGESEESTKVEKFVPVLPSLTNLPSPRSVTCNSVTLIWQKWTNGTDQGTPPTVHYIPYQTTKVSHDWISGDMVTYDDTVEEYQFTFSDLTEDTTYEFSVVVA</sequence>
<dbReference type="PROSITE" id="PS50853">
    <property type="entry name" value="FN3"/>
    <property type="match status" value="2"/>
</dbReference>
<dbReference type="PANTHER" id="PTHR26391">
    <property type="entry name" value="INACTIVE TYROSINE-PROTEIN KINASE 7"/>
    <property type="match status" value="1"/>
</dbReference>
<dbReference type="AlphaFoldDB" id="A0A9Q1C7N2"/>
<evidence type="ECO:0000259" key="1">
    <source>
        <dbReference type="PROSITE" id="PS50853"/>
    </source>
</evidence>
<dbReference type="InterPro" id="IPR003961">
    <property type="entry name" value="FN3_dom"/>
</dbReference>
<protein>
    <recommendedName>
        <fullName evidence="1">Fibronectin type-III domain-containing protein</fullName>
    </recommendedName>
</protein>
<dbReference type="InterPro" id="IPR036116">
    <property type="entry name" value="FN3_sf"/>
</dbReference>
<gene>
    <name evidence="2" type="ORF">HOLleu_14431</name>
</gene>
<dbReference type="Gene3D" id="2.60.40.10">
    <property type="entry name" value="Immunoglobulins"/>
    <property type="match status" value="2"/>
</dbReference>
<evidence type="ECO:0000313" key="3">
    <source>
        <dbReference type="Proteomes" id="UP001152320"/>
    </source>
</evidence>
<dbReference type="Proteomes" id="UP001152320">
    <property type="component" value="Chromosome 6"/>
</dbReference>
<dbReference type="PANTHER" id="PTHR26391:SF18">
    <property type="entry name" value="PROTEIN KINASE RECEPTOR TIE-1, PUTATIVE-RELATED"/>
    <property type="match status" value="1"/>
</dbReference>
<keyword evidence="3" id="KW-1185">Reference proteome</keyword>
<reference evidence="2" key="1">
    <citation type="submission" date="2021-10" db="EMBL/GenBank/DDBJ databases">
        <title>Tropical sea cucumber genome reveals ecological adaptation and Cuvierian tubules defense mechanism.</title>
        <authorList>
            <person name="Chen T."/>
        </authorList>
    </citation>
    <scope>NUCLEOTIDE SEQUENCE</scope>
    <source>
        <strain evidence="2">Nanhai2018</strain>
        <tissue evidence="2">Muscle</tissue>
    </source>
</reference>
<dbReference type="InterPro" id="IPR013783">
    <property type="entry name" value="Ig-like_fold"/>
</dbReference>